<name>A0A6G8R648_9CAUD</name>
<protein>
    <submittedName>
        <fullName evidence="3">Prohead assembly (Scaffolding) protein</fullName>
    </submittedName>
</protein>
<proteinExistence type="predicted"/>
<feature type="coiled-coil region" evidence="1">
    <location>
        <begin position="229"/>
        <end position="256"/>
    </location>
</feature>
<dbReference type="KEGG" id="vg:77945388"/>
<evidence type="ECO:0000313" key="4">
    <source>
        <dbReference type="Proteomes" id="UP000502617"/>
    </source>
</evidence>
<evidence type="ECO:0000313" key="3">
    <source>
        <dbReference type="EMBL" id="QIN96854.1"/>
    </source>
</evidence>
<keyword evidence="4" id="KW-1185">Reference proteome</keyword>
<dbReference type="Proteomes" id="UP000502617">
    <property type="component" value="Segment"/>
</dbReference>
<evidence type="ECO:0000256" key="1">
    <source>
        <dbReference type="SAM" id="Coils"/>
    </source>
</evidence>
<accession>A0A6G8R648</accession>
<evidence type="ECO:0000256" key="2">
    <source>
        <dbReference type="SAM" id="MobiDB-lite"/>
    </source>
</evidence>
<dbReference type="Pfam" id="PF25623">
    <property type="entry name" value="T4_CASP"/>
    <property type="match status" value="1"/>
</dbReference>
<organism evidence="3 4">
    <name type="scientific">Synechococcus phage S-N03</name>
    <dbReference type="NCBI Taxonomy" id="2718943"/>
    <lineage>
        <taxon>Viruses</taxon>
        <taxon>Duplodnaviria</taxon>
        <taxon>Heunggongvirae</taxon>
        <taxon>Uroviricota</taxon>
        <taxon>Caudoviricetes</taxon>
        <taxon>Pantevenvirales</taxon>
        <taxon>Kyanoviridae</taxon>
        <taxon>Huanghaivirus</taxon>
        <taxon>Huanghaivirus snothree</taxon>
    </lineage>
</organism>
<dbReference type="EMBL" id="MT162466">
    <property type="protein sequence ID" value="QIN96854.1"/>
    <property type="molecule type" value="Genomic_DNA"/>
</dbReference>
<feature type="region of interest" description="Disordered" evidence="2">
    <location>
        <begin position="1"/>
        <end position="102"/>
    </location>
</feature>
<feature type="compositionally biased region" description="Basic and acidic residues" evidence="2">
    <location>
        <begin position="42"/>
        <end position="53"/>
    </location>
</feature>
<dbReference type="GeneID" id="77945388"/>
<dbReference type="RefSeq" id="YP_010669234.1">
    <property type="nucleotide sequence ID" value="NC_070959.1"/>
</dbReference>
<dbReference type="InterPro" id="IPR057966">
    <property type="entry name" value="T4_SCAF"/>
</dbReference>
<reference evidence="3 4" key="1">
    <citation type="submission" date="2020-03" db="EMBL/GenBank/DDBJ databases">
        <title>The Isolation and Genome Sequence of a Novel Cyanophage S-N03 from the Huanghai Sea, China.</title>
        <authorList>
            <person name="Jiang T."/>
        </authorList>
    </citation>
    <scope>NUCLEOTIDE SEQUENCE [LARGE SCALE GENOMIC DNA]</scope>
</reference>
<keyword evidence="1" id="KW-0175">Coiled coil</keyword>
<sequence length="353" mass="37930">MAQSKTAVNAKAASAEAPHKLETSVVPGQEIQDLGGPTPQDYKPEGESAKLDAGKGAAESKTVVNAKAGKKDEKPSVSPSVLPGNEGPGATGNSNPGPEKLGKQASYEHVEIDAAAAAHLEELAEAQGADDEFTLKAKVIFEGALHQKLQLETARLEEEFSARFEQEISEIAEKVEAFLNYTSEQWLEENKLVVENGIRNELSESFMSGLKGLFEDHYVALPDEKYDIFESMVAKLDDMEDKLNEQIEANVALNSQMGGFQRAGVLADVSWDLSETAKEKLAGLAESVEFESEASFRQKLNILKESFVESAAPVASESAEILSESAEALAPTAEEGMSASMAAYVRSMGRSLR</sequence>